<dbReference type="PANTHER" id="PTHR34223:SF51">
    <property type="entry name" value="OS06G0556300 PROTEIN"/>
    <property type="match status" value="1"/>
</dbReference>
<dbReference type="Proteomes" id="UP000026915">
    <property type="component" value="Chromosome 10"/>
</dbReference>
<dbReference type="HOGENOM" id="CLU_1071229_0_0_1"/>
<accession>A0A061FZ28</accession>
<name>A0A061FZ28_THECC</name>
<dbReference type="InParanoid" id="A0A061FZ28"/>
<feature type="domain" description="F-box" evidence="1">
    <location>
        <begin position="29"/>
        <end position="77"/>
    </location>
</feature>
<sequence length="260" mass="29929">MEGKMELESEDRLSNLPVERKQKMEIESADRLSNLPEAVLLDIISFLNTKDAVRTSILSTNWTSVWKDLKSMHLQGFTIKKENFDPKIFTSCPRLQSLKLNDILLEDGIVMFRIASITLKSLELSFVRSESRGCQVIIDAPNLTSFSYEGYPSLTFDILKHSLEEVYFDLNWNPNVDNKNLDYQCLMIMLDGIRQTKSLTLSLSTIKILSEFHALLQESEIPYTDLKILNLRIEGECENFDIPRNVLYHFCKSSTSLEIC</sequence>
<evidence type="ECO:0000313" key="3">
    <source>
        <dbReference type="Proteomes" id="UP000026915"/>
    </source>
</evidence>
<dbReference type="InterPro" id="IPR053197">
    <property type="entry name" value="F-box_SCFL_complex_component"/>
</dbReference>
<dbReference type="InterPro" id="IPR036047">
    <property type="entry name" value="F-box-like_dom_sf"/>
</dbReference>
<reference evidence="2 3" key="1">
    <citation type="journal article" date="2013" name="Genome Biol.">
        <title>The genome sequence of the most widely cultivated cacao type and its use to identify candidate genes regulating pod color.</title>
        <authorList>
            <person name="Motamayor J.C."/>
            <person name="Mockaitis K."/>
            <person name="Schmutz J."/>
            <person name="Haiminen N."/>
            <person name="Iii D.L."/>
            <person name="Cornejo O."/>
            <person name="Findley S.D."/>
            <person name="Zheng P."/>
            <person name="Utro F."/>
            <person name="Royaert S."/>
            <person name="Saski C."/>
            <person name="Jenkins J."/>
            <person name="Podicheti R."/>
            <person name="Zhao M."/>
            <person name="Scheffler B.E."/>
            <person name="Stack J.C."/>
            <person name="Feltus F.A."/>
            <person name="Mustiga G.M."/>
            <person name="Amores F."/>
            <person name="Phillips W."/>
            <person name="Marelli J.P."/>
            <person name="May G.D."/>
            <person name="Shapiro H."/>
            <person name="Ma J."/>
            <person name="Bustamante C.D."/>
            <person name="Schnell R.J."/>
            <person name="Main D."/>
            <person name="Gilbert D."/>
            <person name="Parida L."/>
            <person name="Kuhn D.N."/>
        </authorList>
    </citation>
    <scope>NUCLEOTIDE SEQUENCE [LARGE SCALE GENOMIC DNA]</scope>
    <source>
        <strain evidence="3">cv. Matina 1-6</strain>
    </source>
</reference>
<dbReference type="InterPro" id="IPR032675">
    <property type="entry name" value="LRR_dom_sf"/>
</dbReference>
<dbReference type="SUPFAM" id="SSF81383">
    <property type="entry name" value="F-box domain"/>
    <property type="match status" value="1"/>
</dbReference>
<keyword evidence="3" id="KW-1185">Reference proteome</keyword>
<evidence type="ECO:0000259" key="1">
    <source>
        <dbReference type="PROSITE" id="PS50181"/>
    </source>
</evidence>
<dbReference type="SUPFAM" id="SSF52047">
    <property type="entry name" value="RNI-like"/>
    <property type="match status" value="1"/>
</dbReference>
<dbReference type="Gramene" id="EOY20059">
    <property type="protein sequence ID" value="EOY20059"/>
    <property type="gene ID" value="TCM_045459"/>
</dbReference>
<protein>
    <recommendedName>
        <fullName evidence="1">F-box domain-containing protein</fullName>
    </recommendedName>
</protein>
<dbReference type="CDD" id="cd22160">
    <property type="entry name" value="F-box_AtFBL13-like"/>
    <property type="match status" value="1"/>
</dbReference>
<gene>
    <name evidence="2" type="ORF">TCM_045459</name>
</gene>
<dbReference type="InterPro" id="IPR001810">
    <property type="entry name" value="F-box_dom"/>
</dbReference>
<dbReference type="PANTHER" id="PTHR34223">
    <property type="entry name" value="OS11G0201299 PROTEIN"/>
    <property type="match status" value="1"/>
</dbReference>
<dbReference type="SMART" id="SM00256">
    <property type="entry name" value="FBOX"/>
    <property type="match status" value="1"/>
</dbReference>
<dbReference type="AlphaFoldDB" id="A0A061FZ28"/>
<proteinExistence type="predicted"/>
<dbReference type="PROSITE" id="PS50181">
    <property type="entry name" value="FBOX"/>
    <property type="match status" value="1"/>
</dbReference>
<dbReference type="Gene3D" id="3.80.10.10">
    <property type="entry name" value="Ribonuclease Inhibitor"/>
    <property type="match status" value="1"/>
</dbReference>
<dbReference type="Pfam" id="PF00646">
    <property type="entry name" value="F-box"/>
    <property type="match status" value="1"/>
</dbReference>
<organism evidence="2 3">
    <name type="scientific">Theobroma cacao</name>
    <name type="common">Cacao</name>
    <name type="synonym">Cocoa</name>
    <dbReference type="NCBI Taxonomy" id="3641"/>
    <lineage>
        <taxon>Eukaryota</taxon>
        <taxon>Viridiplantae</taxon>
        <taxon>Streptophyta</taxon>
        <taxon>Embryophyta</taxon>
        <taxon>Tracheophyta</taxon>
        <taxon>Spermatophyta</taxon>
        <taxon>Magnoliopsida</taxon>
        <taxon>eudicotyledons</taxon>
        <taxon>Gunneridae</taxon>
        <taxon>Pentapetalae</taxon>
        <taxon>rosids</taxon>
        <taxon>malvids</taxon>
        <taxon>Malvales</taxon>
        <taxon>Malvaceae</taxon>
        <taxon>Byttnerioideae</taxon>
        <taxon>Theobroma</taxon>
    </lineage>
</organism>
<dbReference type="STRING" id="3641.A0A061FZ28"/>
<dbReference type="InterPro" id="IPR053781">
    <property type="entry name" value="F-box_AtFBL13-like"/>
</dbReference>
<dbReference type="EMBL" id="CM001888">
    <property type="protein sequence ID" value="EOY20059.1"/>
    <property type="molecule type" value="Genomic_DNA"/>
</dbReference>
<evidence type="ECO:0000313" key="2">
    <source>
        <dbReference type="EMBL" id="EOY20059.1"/>
    </source>
</evidence>